<feature type="chain" id="PRO_5007161861" evidence="2">
    <location>
        <begin position="30"/>
        <end position="358"/>
    </location>
</feature>
<evidence type="ECO:0000313" key="4">
    <source>
        <dbReference type="EMBL" id="KVX00355.1"/>
    </source>
</evidence>
<evidence type="ECO:0000256" key="2">
    <source>
        <dbReference type="SAM" id="SignalP"/>
    </source>
</evidence>
<comment type="caution">
    <text evidence="4">The sequence shown here is derived from an EMBL/GenBank/DDBJ whole genome shotgun (WGS) entry which is preliminary data.</text>
</comment>
<comment type="similarity">
    <text evidence="1">Belongs to the glycosyl hydrolase 16 family.</text>
</comment>
<dbReference type="PROSITE" id="PS51762">
    <property type="entry name" value="GH16_2"/>
    <property type="match status" value="1"/>
</dbReference>
<gene>
    <name evidence="4" type="ORF">AWJ07_08280</name>
</gene>
<reference evidence="4 5" key="1">
    <citation type="submission" date="2016-01" db="EMBL/GenBank/DDBJ databases">
        <title>Draft genome of the antarctic isolate Shewanella frigidimarina Ag06-30.</title>
        <authorList>
            <person name="Parmeciano Di Noto G."/>
            <person name="Vazquez S."/>
            <person name="Mac Cormack W."/>
            <person name="Iriarte A."/>
            <person name="Quiroga C."/>
        </authorList>
    </citation>
    <scope>NUCLEOTIDE SEQUENCE [LARGE SCALE GENOMIC DNA]</scope>
    <source>
        <strain evidence="4 5">Ag06-30</strain>
    </source>
</reference>
<dbReference type="AlphaFoldDB" id="A0A119CYV7"/>
<dbReference type="Pfam" id="PF00722">
    <property type="entry name" value="Glyco_hydro_16"/>
    <property type="match status" value="1"/>
</dbReference>
<protein>
    <submittedName>
        <fullName evidence="4">Glucan endo-1,3-beta-D-glucosidase</fullName>
    </submittedName>
</protein>
<dbReference type="GO" id="GO:0004553">
    <property type="term" value="F:hydrolase activity, hydrolyzing O-glycosyl compounds"/>
    <property type="evidence" value="ECO:0007669"/>
    <property type="project" value="InterPro"/>
</dbReference>
<dbReference type="Proteomes" id="UP000055702">
    <property type="component" value="Unassembled WGS sequence"/>
</dbReference>
<keyword evidence="2" id="KW-0732">Signal</keyword>
<dbReference type="PROSITE" id="PS51257">
    <property type="entry name" value="PROKAR_LIPOPROTEIN"/>
    <property type="match status" value="1"/>
</dbReference>
<feature type="domain" description="GH16" evidence="3">
    <location>
        <begin position="46"/>
        <end position="331"/>
    </location>
</feature>
<dbReference type="GO" id="GO:0005975">
    <property type="term" value="P:carbohydrate metabolic process"/>
    <property type="evidence" value="ECO:0007669"/>
    <property type="project" value="InterPro"/>
</dbReference>
<proteinExistence type="inferred from homology"/>
<feature type="signal peptide" evidence="2">
    <location>
        <begin position="1"/>
        <end position="29"/>
    </location>
</feature>
<dbReference type="Gene3D" id="2.60.120.200">
    <property type="match status" value="1"/>
</dbReference>
<name>A0A119CYV7_SHEFR</name>
<evidence type="ECO:0000313" key="5">
    <source>
        <dbReference type="Proteomes" id="UP000055702"/>
    </source>
</evidence>
<accession>A0A119CYV7</accession>
<dbReference type="EMBL" id="LRDC01000051">
    <property type="protein sequence ID" value="KVX00355.1"/>
    <property type="molecule type" value="Genomic_DNA"/>
</dbReference>
<dbReference type="CDD" id="cd08023">
    <property type="entry name" value="GH16_laminarinase_like"/>
    <property type="match status" value="1"/>
</dbReference>
<dbReference type="InterPro" id="IPR000757">
    <property type="entry name" value="Beta-glucanase-like"/>
</dbReference>
<evidence type="ECO:0000259" key="3">
    <source>
        <dbReference type="PROSITE" id="PS51762"/>
    </source>
</evidence>
<dbReference type="PANTHER" id="PTHR10963:SF55">
    <property type="entry name" value="GLYCOSIDE HYDROLASE FAMILY 16 PROTEIN"/>
    <property type="match status" value="1"/>
</dbReference>
<dbReference type="InterPro" id="IPR013320">
    <property type="entry name" value="ConA-like_dom_sf"/>
</dbReference>
<sequence length="358" mass="39331">MQNFNKYYSFVSSLTALTLSVIFLSGCSADDVTEQATDTVITNIEASGWQLVWQDEFEGNQIDTTKWSFAVDCYGGGNDEAQCYTARSKNAAVSGGLLSITALRETFSGPAVNDSDPSYDVNDTSKTLDYTSARLVSKNKGDWKYGRFEIRAKLPQGQGTWPAIWMLPTDWVYGPWAGSGEIDIMEAVNLKVVTDGKTPGSAVHGTLHYGKQWPNNVYTGQGYYLPNELNPADAFHVYAVEWQQDEIRWYVDDVHFATQQSSGWYSQYIDGNGDLVNAPDDAPFNQPFHMLLNLAVGGAWAGTVNNTGIDESVFPQSMLVDYVRVYQCAISPSSGAGCETIDNSVVPVTGKKMPDIVE</sequence>
<dbReference type="RefSeq" id="WP_059747310.1">
    <property type="nucleotide sequence ID" value="NZ_LRDC01000051.1"/>
</dbReference>
<dbReference type="InterPro" id="IPR050546">
    <property type="entry name" value="Glycosyl_Hydrlase_16"/>
</dbReference>
<dbReference type="PANTHER" id="PTHR10963">
    <property type="entry name" value="GLYCOSYL HYDROLASE-RELATED"/>
    <property type="match status" value="1"/>
</dbReference>
<organism evidence="4">
    <name type="scientific">Shewanella frigidimarina</name>
    <dbReference type="NCBI Taxonomy" id="56812"/>
    <lineage>
        <taxon>Bacteria</taxon>
        <taxon>Pseudomonadati</taxon>
        <taxon>Pseudomonadota</taxon>
        <taxon>Gammaproteobacteria</taxon>
        <taxon>Alteromonadales</taxon>
        <taxon>Shewanellaceae</taxon>
        <taxon>Shewanella</taxon>
    </lineage>
</organism>
<evidence type="ECO:0000256" key="1">
    <source>
        <dbReference type="ARBA" id="ARBA00006865"/>
    </source>
</evidence>
<dbReference type="SUPFAM" id="SSF49899">
    <property type="entry name" value="Concanavalin A-like lectins/glucanases"/>
    <property type="match status" value="1"/>
</dbReference>